<name>A0A7X6DNI4_9BACT</name>
<dbReference type="Pfam" id="PF08423">
    <property type="entry name" value="Rad51"/>
    <property type="match status" value="1"/>
</dbReference>
<dbReference type="Gene3D" id="3.40.50.300">
    <property type="entry name" value="P-loop containing nucleotide triphosphate hydrolases"/>
    <property type="match status" value="1"/>
</dbReference>
<evidence type="ECO:0000313" key="2">
    <source>
        <dbReference type="EMBL" id="NKE70501.1"/>
    </source>
</evidence>
<dbReference type="InterPro" id="IPR027417">
    <property type="entry name" value="P-loop_NTPase"/>
</dbReference>
<feature type="domain" description="Rad51-like C-terminal" evidence="1">
    <location>
        <begin position="52"/>
        <end position="161"/>
    </location>
</feature>
<proteinExistence type="predicted"/>
<comment type="caution">
    <text evidence="2">The sequence shown here is derived from an EMBL/GenBank/DDBJ whole genome shotgun (WGS) entry which is preliminary data.</text>
</comment>
<evidence type="ECO:0000259" key="1">
    <source>
        <dbReference type="Pfam" id="PF08423"/>
    </source>
</evidence>
<keyword evidence="3" id="KW-1185">Reference proteome</keyword>
<dbReference type="InterPro" id="IPR013632">
    <property type="entry name" value="Rad51_C"/>
</dbReference>
<gene>
    <name evidence="2" type="ORF">MNODULE_07085</name>
</gene>
<accession>A0A7X6DNI4</accession>
<sequence length="214" mass="23510">MDTTYKIDAPLFSGPPVSLISGMPGGVIFFCGDAALRPLASEMIGWRLAQSERVLFLDGDNCFNPYPITHLAKRIGHDPRLFLSSIFISRAATCHQMTSLITRQLGIGIARHRPRLVLLAEPLATFYDEAVSFTERKTLLSHAVSTLARQAREGTWIVVLTSPPPPSHKSASLLSMVRNASDRLFSVRTDAQSILIREETLAIGKRPPQRTGGC</sequence>
<reference evidence="2 3" key="1">
    <citation type="journal article" date="2020" name="Nature">
        <title>Bacterial chemolithoautotrophy via manganese oxidation.</title>
        <authorList>
            <person name="Yu H."/>
            <person name="Leadbetter J.R."/>
        </authorList>
    </citation>
    <scope>NUCLEOTIDE SEQUENCE [LARGE SCALE GENOMIC DNA]</scope>
    <source>
        <strain evidence="2 3">Mn-1</strain>
    </source>
</reference>
<dbReference type="EMBL" id="VTOW01000001">
    <property type="protein sequence ID" value="NKE70501.1"/>
    <property type="molecule type" value="Genomic_DNA"/>
</dbReference>
<dbReference type="SUPFAM" id="SSF52540">
    <property type="entry name" value="P-loop containing nucleoside triphosphate hydrolases"/>
    <property type="match status" value="1"/>
</dbReference>
<dbReference type="RefSeq" id="WP_168058746.1">
    <property type="nucleotide sequence ID" value="NZ_VTOW01000001.1"/>
</dbReference>
<organism evidence="2 3">
    <name type="scientific">Candidatus Manganitrophus noduliformans</name>
    <dbReference type="NCBI Taxonomy" id="2606439"/>
    <lineage>
        <taxon>Bacteria</taxon>
        <taxon>Pseudomonadati</taxon>
        <taxon>Nitrospirota</taxon>
        <taxon>Nitrospiria</taxon>
        <taxon>Candidatus Troglogloeales</taxon>
        <taxon>Candidatus Manganitrophaceae</taxon>
        <taxon>Candidatus Manganitrophus</taxon>
    </lineage>
</organism>
<dbReference type="Proteomes" id="UP000534783">
    <property type="component" value="Unassembled WGS sequence"/>
</dbReference>
<evidence type="ECO:0000313" key="3">
    <source>
        <dbReference type="Proteomes" id="UP000534783"/>
    </source>
</evidence>
<dbReference type="AlphaFoldDB" id="A0A7X6DNI4"/>
<protein>
    <recommendedName>
        <fullName evidence="1">Rad51-like C-terminal domain-containing protein</fullName>
    </recommendedName>
</protein>